<dbReference type="EMBL" id="HBKQ01058267">
    <property type="protein sequence ID" value="CAE2284985.1"/>
    <property type="molecule type" value="Transcribed_RNA"/>
</dbReference>
<accession>A0A7S4NFK5</accession>
<dbReference type="Pfam" id="PF07883">
    <property type="entry name" value="Cupin_2"/>
    <property type="match status" value="1"/>
</dbReference>
<keyword evidence="1" id="KW-0732">Signal</keyword>
<dbReference type="PANTHER" id="PTHR36448">
    <property type="entry name" value="BLR7373 PROTEIN"/>
    <property type="match status" value="1"/>
</dbReference>
<dbReference type="InterPro" id="IPR047121">
    <property type="entry name" value="YjiB-like"/>
</dbReference>
<organism evidence="3">
    <name type="scientific">Odontella aurita</name>
    <dbReference type="NCBI Taxonomy" id="265563"/>
    <lineage>
        <taxon>Eukaryota</taxon>
        <taxon>Sar</taxon>
        <taxon>Stramenopiles</taxon>
        <taxon>Ochrophyta</taxon>
        <taxon>Bacillariophyta</taxon>
        <taxon>Mediophyceae</taxon>
        <taxon>Biddulphiophycidae</taxon>
        <taxon>Eupodiscales</taxon>
        <taxon>Odontellaceae</taxon>
        <taxon>Odontella</taxon>
    </lineage>
</organism>
<dbReference type="InterPro" id="IPR013096">
    <property type="entry name" value="Cupin_2"/>
</dbReference>
<dbReference type="PANTHER" id="PTHR36448:SF2">
    <property type="entry name" value="CUPIN TYPE-1 DOMAIN-CONTAINING PROTEIN"/>
    <property type="match status" value="1"/>
</dbReference>
<dbReference type="SUPFAM" id="SSF51182">
    <property type="entry name" value="RmlC-like cupins"/>
    <property type="match status" value="1"/>
</dbReference>
<evidence type="ECO:0000256" key="1">
    <source>
        <dbReference type="SAM" id="SignalP"/>
    </source>
</evidence>
<protein>
    <recommendedName>
        <fullName evidence="2">Cupin type-2 domain-containing protein</fullName>
    </recommendedName>
</protein>
<dbReference type="InterPro" id="IPR011051">
    <property type="entry name" value="RmlC_Cupin_sf"/>
</dbReference>
<feature type="chain" id="PRO_5030818419" description="Cupin type-2 domain-containing protein" evidence="1">
    <location>
        <begin position="30"/>
        <end position="255"/>
    </location>
</feature>
<dbReference type="InterPro" id="IPR014710">
    <property type="entry name" value="RmlC-like_jellyroll"/>
</dbReference>
<name>A0A7S4NFK5_9STRA</name>
<sequence length="255" mass="27838">MIRTANTGRFMVVALIAIPLLFFAANSRSADHQSHKHGGFALPSSLPFEKVEEASPIGGMRPVRAGKDLAQRAWGKVERAEAADTCTATVCPFEVQRLFVDDDGIFPNNPQFPLLLYKSAFSGSSSDGEHLITSGVKWTPPWAWGVFPYHHYHTTAWELLLCVRGSADVQIGGENGPTVNISRGDLALIPPGVAHKEMSSEGGFTLLGSYPTERWTGSIDTVTGQPTEEQRRNIADCYVPPKDPLFGLEIEKLCQ</sequence>
<gene>
    <name evidence="3" type="ORF">OAUR00152_LOCUS39838</name>
</gene>
<feature type="signal peptide" evidence="1">
    <location>
        <begin position="1"/>
        <end position="29"/>
    </location>
</feature>
<reference evidence="3" key="1">
    <citation type="submission" date="2021-01" db="EMBL/GenBank/DDBJ databases">
        <authorList>
            <person name="Corre E."/>
            <person name="Pelletier E."/>
            <person name="Niang G."/>
            <person name="Scheremetjew M."/>
            <person name="Finn R."/>
            <person name="Kale V."/>
            <person name="Holt S."/>
            <person name="Cochrane G."/>
            <person name="Meng A."/>
            <person name="Brown T."/>
            <person name="Cohen L."/>
        </authorList>
    </citation>
    <scope>NUCLEOTIDE SEQUENCE</scope>
    <source>
        <strain evidence="3">Isolate 1302-5</strain>
    </source>
</reference>
<dbReference type="AlphaFoldDB" id="A0A7S4NFK5"/>
<evidence type="ECO:0000259" key="2">
    <source>
        <dbReference type="Pfam" id="PF07883"/>
    </source>
</evidence>
<proteinExistence type="predicted"/>
<feature type="domain" description="Cupin type-2" evidence="2">
    <location>
        <begin position="150"/>
        <end position="196"/>
    </location>
</feature>
<dbReference type="CDD" id="cd02219">
    <property type="entry name" value="cupin_YjlB-like"/>
    <property type="match status" value="1"/>
</dbReference>
<evidence type="ECO:0000313" key="3">
    <source>
        <dbReference type="EMBL" id="CAE2284985.1"/>
    </source>
</evidence>
<dbReference type="Gene3D" id="2.60.120.10">
    <property type="entry name" value="Jelly Rolls"/>
    <property type="match status" value="1"/>
</dbReference>